<dbReference type="InterPro" id="IPR013096">
    <property type="entry name" value="Cupin_2"/>
</dbReference>
<dbReference type="Gene3D" id="2.60.120.10">
    <property type="entry name" value="Jelly Rolls"/>
    <property type="match status" value="1"/>
</dbReference>
<dbReference type="RefSeq" id="WP_091248407.1">
    <property type="nucleotide sequence ID" value="NZ_FNIR01000013.1"/>
</dbReference>
<evidence type="ECO:0000313" key="3">
    <source>
        <dbReference type="Proteomes" id="UP000199088"/>
    </source>
</evidence>
<evidence type="ECO:0000313" key="2">
    <source>
        <dbReference type="EMBL" id="SDP41642.1"/>
    </source>
</evidence>
<gene>
    <name evidence="2" type="ORF">SAMN05660199_03855</name>
</gene>
<dbReference type="SUPFAM" id="SSF51182">
    <property type="entry name" value="RmlC-like cupins"/>
    <property type="match status" value="1"/>
</dbReference>
<feature type="domain" description="Cupin type-2" evidence="1">
    <location>
        <begin position="44"/>
        <end position="114"/>
    </location>
</feature>
<reference evidence="3" key="1">
    <citation type="submission" date="2016-10" db="EMBL/GenBank/DDBJ databases">
        <authorList>
            <person name="Varghese N."/>
            <person name="Submissions S."/>
        </authorList>
    </citation>
    <scope>NUCLEOTIDE SEQUENCE [LARGE SCALE GENOMIC DNA]</scope>
    <source>
        <strain evidence="3">DSM 45843</strain>
    </source>
</reference>
<dbReference type="InterPro" id="IPR011051">
    <property type="entry name" value="RmlC_Cupin_sf"/>
</dbReference>
<dbReference type="CDD" id="cd02210">
    <property type="entry name" value="cupin_BLR2406-like"/>
    <property type="match status" value="1"/>
</dbReference>
<dbReference type="Proteomes" id="UP000199088">
    <property type="component" value="Unassembled WGS sequence"/>
</dbReference>
<organism evidence="2 3">
    <name type="scientific">Klenkia soli</name>
    <dbReference type="NCBI Taxonomy" id="1052260"/>
    <lineage>
        <taxon>Bacteria</taxon>
        <taxon>Bacillati</taxon>
        <taxon>Actinomycetota</taxon>
        <taxon>Actinomycetes</taxon>
        <taxon>Geodermatophilales</taxon>
        <taxon>Geodermatophilaceae</taxon>
        <taxon>Klenkia</taxon>
    </lineage>
</organism>
<accession>A0A1H0SIJ7</accession>
<dbReference type="InterPro" id="IPR014710">
    <property type="entry name" value="RmlC-like_jellyroll"/>
</dbReference>
<proteinExistence type="predicted"/>
<name>A0A1H0SIJ7_9ACTN</name>
<evidence type="ECO:0000259" key="1">
    <source>
        <dbReference type="Pfam" id="PF07883"/>
    </source>
</evidence>
<sequence length="137" mass="14985">MPLDVRVIGPEERDTRTAQTPGLRRFAAICADKTGSSELWMGYAVLEPGGKTGVHHHGESETAIFVISGVTRWWVGEELDDVREAHAGDFVFIPPGIVHWEQNASETEPVEMIVARSTQEAIVVAVEGHPHRPAHAS</sequence>
<dbReference type="Pfam" id="PF07883">
    <property type="entry name" value="Cupin_2"/>
    <property type="match status" value="1"/>
</dbReference>
<dbReference type="InterPro" id="IPR052535">
    <property type="entry name" value="Bacilysin_H2HPP_isomerase"/>
</dbReference>
<keyword evidence="3" id="KW-1185">Reference proteome</keyword>
<dbReference type="AlphaFoldDB" id="A0A1H0SIJ7"/>
<dbReference type="PANTHER" id="PTHR40112">
    <property type="entry name" value="H2HPP ISOMERASE"/>
    <property type="match status" value="1"/>
</dbReference>
<dbReference type="OrthoDB" id="3620182at2"/>
<protein>
    <submittedName>
        <fullName evidence="2">Cupin domain-containing protein</fullName>
    </submittedName>
</protein>
<dbReference type="STRING" id="1052260.SAMN05660199_03855"/>
<dbReference type="EMBL" id="FNIR01000013">
    <property type="protein sequence ID" value="SDP41642.1"/>
    <property type="molecule type" value="Genomic_DNA"/>
</dbReference>
<dbReference type="PANTHER" id="PTHR40112:SF1">
    <property type="entry name" value="H2HPP ISOMERASE"/>
    <property type="match status" value="1"/>
</dbReference>